<accession>A0A2J6SU15</accession>
<dbReference type="CDD" id="cd02440">
    <property type="entry name" value="AdoMet_MTases"/>
    <property type="match status" value="1"/>
</dbReference>
<name>A0A2J6SU15_9HELO</name>
<dbReference type="Gene3D" id="3.40.50.150">
    <property type="entry name" value="Vaccinia Virus protein VP39"/>
    <property type="match status" value="1"/>
</dbReference>
<dbReference type="EMBL" id="KZ613866">
    <property type="protein sequence ID" value="PMD54250.1"/>
    <property type="molecule type" value="Genomic_DNA"/>
</dbReference>
<dbReference type="GO" id="GO:0008168">
    <property type="term" value="F:methyltransferase activity"/>
    <property type="evidence" value="ECO:0007669"/>
    <property type="project" value="TreeGrafter"/>
</dbReference>
<dbReference type="Pfam" id="PF13489">
    <property type="entry name" value="Methyltransf_23"/>
    <property type="match status" value="1"/>
</dbReference>
<protein>
    <recommendedName>
        <fullName evidence="3">S-adenosyl-L-methionine-dependent methyltransferase</fullName>
    </recommendedName>
</protein>
<sequence length="119" mass="13315">MHVPSVGTGMWATDFASTFPSANVVGTDLSPIQPLYVPPNCRFEIEDAEDEWSFPYPFDYIHDRALATCFKDHAPVFQSAFNALRSGGYFEVQGVVIPFRCIDDSMKGTAFERWLGLAK</sequence>
<dbReference type="OrthoDB" id="2013972at2759"/>
<gene>
    <name evidence="1" type="ORF">K444DRAFT_699993</name>
</gene>
<keyword evidence="2" id="KW-1185">Reference proteome</keyword>
<proteinExistence type="predicted"/>
<dbReference type="RefSeq" id="XP_024731154.1">
    <property type="nucleotide sequence ID" value="XM_024888003.1"/>
</dbReference>
<dbReference type="PANTHER" id="PTHR43591:SF102">
    <property type="entry name" value="S-ADENOSYL-L-METHIONINE-DEPENDENT METHYLTRANSFERASE"/>
    <property type="match status" value="1"/>
</dbReference>
<dbReference type="InParanoid" id="A0A2J6SU15"/>
<organism evidence="1 2">
    <name type="scientific">Hyaloscypha bicolor E</name>
    <dbReference type="NCBI Taxonomy" id="1095630"/>
    <lineage>
        <taxon>Eukaryota</taxon>
        <taxon>Fungi</taxon>
        <taxon>Dikarya</taxon>
        <taxon>Ascomycota</taxon>
        <taxon>Pezizomycotina</taxon>
        <taxon>Leotiomycetes</taxon>
        <taxon>Helotiales</taxon>
        <taxon>Hyaloscyphaceae</taxon>
        <taxon>Hyaloscypha</taxon>
        <taxon>Hyaloscypha bicolor</taxon>
    </lineage>
</organism>
<evidence type="ECO:0000313" key="2">
    <source>
        <dbReference type="Proteomes" id="UP000235371"/>
    </source>
</evidence>
<dbReference type="GeneID" id="36596079"/>
<dbReference type="InterPro" id="IPR029063">
    <property type="entry name" value="SAM-dependent_MTases_sf"/>
</dbReference>
<dbReference type="SUPFAM" id="SSF53335">
    <property type="entry name" value="S-adenosyl-L-methionine-dependent methyltransferases"/>
    <property type="match status" value="1"/>
</dbReference>
<evidence type="ECO:0008006" key="3">
    <source>
        <dbReference type="Google" id="ProtNLM"/>
    </source>
</evidence>
<dbReference type="STRING" id="1095630.A0A2J6SU15"/>
<dbReference type="Proteomes" id="UP000235371">
    <property type="component" value="Unassembled WGS sequence"/>
</dbReference>
<reference evidence="1 2" key="1">
    <citation type="submission" date="2016-04" db="EMBL/GenBank/DDBJ databases">
        <title>A degradative enzymes factory behind the ericoid mycorrhizal symbiosis.</title>
        <authorList>
            <consortium name="DOE Joint Genome Institute"/>
            <person name="Martino E."/>
            <person name="Morin E."/>
            <person name="Grelet G."/>
            <person name="Kuo A."/>
            <person name="Kohler A."/>
            <person name="Daghino S."/>
            <person name="Barry K."/>
            <person name="Choi C."/>
            <person name="Cichocki N."/>
            <person name="Clum A."/>
            <person name="Copeland A."/>
            <person name="Hainaut M."/>
            <person name="Haridas S."/>
            <person name="Labutti K."/>
            <person name="Lindquist E."/>
            <person name="Lipzen A."/>
            <person name="Khouja H.-R."/>
            <person name="Murat C."/>
            <person name="Ohm R."/>
            <person name="Olson A."/>
            <person name="Spatafora J."/>
            <person name="Veneault-Fourrey C."/>
            <person name="Henrissat B."/>
            <person name="Grigoriev I."/>
            <person name="Martin F."/>
            <person name="Perotto S."/>
        </authorList>
    </citation>
    <scope>NUCLEOTIDE SEQUENCE [LARGE SCALE GENOMIC DNA]</scope>
    <source>
        <strain evidence="1 2">E</strain>
    </source>
</reference>
<evidence type="ECO:0000313" key="1">
    <source>
        <dbReference type="EMBL" id="PMD54250.1"/>
    </source>
</evidence>
<dbReference type="PANTHER" id="PTHR43591">
    <property type="entry name" value="METHYLTRANSFERASE"/>
    <property type="match status" value="1"/>
</dbReference>
<dbReference type="AlphaFoldDB" id="A0A2J6SU15"/>